<dbReference type="EMBL" id="JAGKQM010000006">
    <property type="protein sequence ID" value="KAH0922176.1"/>
    <property type="molecule type" value="Genomic_DNA"/>
</dbReference>
<name>A0ABQ8D0Z7_BRANA</name>
<evidence type="ECO:0000256" key="1">
    <source>
        <dbReference type="SAM" id="SignalP"/>
    </source>
</evidence>
<sequence>RLLLGYAVFFFPITRTDGDYSCADTDGDYSCADDLSSSSLQFETIQVTELSAPLPPLKFACSVSKRPGNKYDVDVFCSTFNCGFRPSSQRIVAGRVESKQKSETLDTLKRAIYVRDTTAKSAFEAISITTAGTGITKRFTVICSLTSSRVPFCTNKFFNTGLGFSLVIVSWAVDGLKEMIT</sequence>
<organism evidence="2 3">
    <name type="scientific">Brassica napus</name>
    <name type="common">Rape</name>
    <dbReference type="NCBI Taxonomy" id="3708"/>
    <lineage>
        <taxon>Eukaryota</taxon>
        <taxon>Viridiplantae</taxon>
        <taxon>Streptophyta</taxon>
        <taxon>Embryophyta</taxon>
        <taxon>Tracheophyta</taxon>
        <taxon>Spermatophyta</taxon>
        <taxon>Magnoliopsida</taxon>
        <taxon>eudicotyledons</taxon>
        <taxon>Gunneridae</taxon>
        <taxon>Pentapetalae</taxon>
        <taxon>rosids</taxon>
        <taxon>malvids</taxon>
        <taxon>Brassicales</taxon>
        <taxon>Brassicaceae</taxon>
        <taxon>Brassiceae</taxon>
        <taxon>Brassica</taxon>
    </lineage>
</organism>
<reference evidence="2 3" key="1">
    <citation type="submission" date="2021-05" db="EMBL/GenBank/DDBJ databases">
        <title>Genome Assembly of Synthetic Allotetraploid Brassica napus Reveals Homoeologous Exchanges between Subgenomes.</title>
        <authorList>
            <person name="Davis J.T."/>
        </authorList>
    </citation>
    <scope>NUCLEOTIDE SEQUENCE [LARGE SCALE GENOMIC DNA]</scope>
    <source>
        <strain evidence="3">cv. Da-Ae</strain>
        <tissue evidence="2">Seedling</tissue>
    </source>
</reference>
<dbReference type="Proteomes" id="UP000824890">
    <property type="component" value="Unassembled WGS sequence"/>
</dbReference>
<gene>
    <name evidence="2" type="ORF">HID58_022194</name>
</gene>
<evidence type="ECO:0000313" key="2">
    <source>
        <dbReference type="EMBL" id="KAH0922176.1"/>
    </source>
</evidence>
<evidence type="ECO:0000313" key="3">
    <source>
        <dbReference type="Proteomes" id="UP000824890"/>
    </source>
</evidence>
<protein>
    <submittedName>
        <fullName evidence="2">Uncharacterized protein</fullName>
    </submittedName>
</protein>
<comment type="caution">
    <text evidence="2">The sequence shown here is derived from an EMBL/GenBank/DDBJ whole genome shotgun (WGS) entry which is preliminary data.</text>
</comment>
<feature type="non-terminal residue" evidence="2">
    <location>
        <position position="1"/>
    </location>
</feature>
<keyword evidence="3" id="KW-1185">Reference proteome</keyword>
<dbReference type="PANTHER" id="PTHR35095:SF1">
    <property type="entry name" value="OS05G0143300 PROTEIN"/>
    <property type="match status" value="1"/>
</dbReference>
<dbReference type="PANTHER" id="PTHR35095">
    <property type="entry name" value="OS05G0143300 PROTEIN"/>
    <property type="match status" value="1"/>
</dbReference>
<keyword evidence="1" id="KW-0732">Signal</keyword>
<proteinExistence type="predicted"/>
<accession>A0ABQ8D0Z7</accession>
<feature type="signal peptide" evidence="1">
    <location>
        <begin position="1"/>
        <end position="18"/>
    </location>
</feature>
<feature type="chain" id="PRO_5047522624" evidence="1">
    <location>
        <begin position="19"/>
        <end position="181"/>
    </location>
</feature>